<keyword evidence="1" id="KW-0812">Transmembrane</keyword>
<feature type="transmembrane region" description="Helical" evidence="1">
    <location>
        <begin position="270"/>
        <end position="288"/>
    </location>
</feature>
<comment type="caution">
    <text evidence="3">The sequence shown here is derived from an EMBL/GenBank/DDBJ whole genome shotgun (WGS) entry which is preliminary data.</text>
</comment>
<accession>A0A0W8FH98</accession>
<dbReference type="AlphaFoldDB" id="A0A0W8FH98"/>
<evidence type="ECO:0000259" key="2">
    <source>
        <dbReference type="Pfam" id="PF00535"/>
    </source>
</evidence>
<feature type="domain" description="Glycosyltransferase 2-like" evidence="2">
    <location>
        <begin position="9"/>
        <end position="171"/>
    </location>
</feature>
<evidence type="ECO:0000256" key="1">
    <source>
        <dbReference type="SAM" id="Phobius"/>
    </source>
</evidence>
<dbReference type="InterPro" id="IPR029044">
    <property type="entry name" value="Nucleotide-diphossugar_trans"/>
</dbReference>
<keyword evidence="1" id="KW-0472">Membrane</keyword>
<feature type="transmembrane region" description="Helical" evidence="1">
    <location>
        <begin position="246"/>
        <end position="264"/>
    </location>
</feature>
<reference evidence="3" key="1">
    <citation type="journal article" date="2015" name="Proc. Natl. Acad. Sci. U.S.A.">
        <title>Networks of energetic and metabolic interactions define dynamics in microbial communities.</title>
        <authorList>
            <person name="Embree M."/>
            <person name="Liu J.K."/>
            <person name="Al-Bassam M.M."/>
            <person name="Zengler K."/>
        </authorList>
    </citation>
    <scope>NUCLEOTIDE SEQUENCE</scope>
</reference>
<dbReference type="InterPro" id="IPR001173">
    <property type="entry name" value="Glyco_trans_2-like"/>
</dbReference>
<dbReference type="Gene3D" id="3.90.550.10">
    <property type="entry name" value="Spore Coat Polysaccharide Biosynthesis Protein SpsA, Chain A"/>
    <property type="match status" value="1"/>
</dbReference>
<evidence type="ECO:0000313" key="3">
    <source>
        <dbReference type="EMBL" id="KUG20129.1"/>
    </source>
</evidence>
<sequence length="305" mass="34457">MFKNRTIAVIVPAYNEELLIGETLDTIPAFVDRIYVVNDCSTDRTQEMIEDRQQRDSRIVFICHKENGGVGAAIVTGYKRSLDDGIEIAAVMAGDNQMDPAHLSKLLDPIVDGAAEFTKGNRLKYGYWKGMSRWRLFGNLLLNFLNKIASGYWGINDPQNGYTGVSAAALSKLDLDALYPRFAFENDMMIKSNVAGIPMMNVDIPARYGRETSHIRYGSFILETSYFLLKSFFWRVVVKFLRYQHPIYLAYVLGMSLMILGGITTFFGEWWILPFGVALFVTAGIAEARQAVRPMANQSPIKSWR</sequence>
<dbReference type="SUPFAM" id="SSF53448">
    <property type="entry name" value="Nucleotide-diphospho-sugar transferases"/>
    <property type="match status" value="1"/>
</dbReference>
<dbReference type="GO" id="GO:0006487">
    <property type="term" value="P:protein N-linked glycosylation"/>
    <property type="evidence" value="ECO:0007669"/>
    <property type="project" value="TreeGrafter"/>
</dbReference>
<organism evidence="3">
    <name type="scientific">hydrocarbon metagenome</name>
    <dbReference type="NCBI Taxonomy" id="938273"/>
    <lineage>
        <taxon>unclassified sequences</taxon>
        <taxon>metagenomes</taxon>
        <taxon>ecological metagenomes</taxon>
    </lineage>
</organism>
<dbReference type="PANTHER" id="PTHR10859:SF105">
    <property type="entry name" value="DOLICHYL-PHOSPHATE BETA-D-MANNOSYLTRANSFERASE"/>
    <property type="match status" value="1"/>
</dbReference>
<protein>
    <recommendedName>
        <fullName evidence="2">Glycosyltransferase 2-like domain-containing protein</fullName>
    </recommendedName>
</protein>
<dbReference type="PANTHER" id="PTHR10859">
    <property type="entry name" value="GLYCOSYL TRANSFERASE"/>
    <property type="match status" value="1"/>
</dbReference>
<proteinExistence type="predicted"/>
<dbReference type="CDD" id="cd04179">
    <property type="entry name" value="DPM_DPG-synthase_like"/>
    <property type="match status" value="1"/>
</dbReference>
<gene>
    <name evidence="3" type="ORF">ASZ90_010138</name>
</gene>
<dbReference type="EMBL" id="LNQE01001222">
    <property type="protein sequence ID" value="KUG20129.1"/>
    <property type="molecule type" value="Genomic_DNA"/>
</dbReference>
<keyword evidence="1" id="KW-1133">Transmembrane helix</keyword>
<name>A0A0W8FH98_9ZZZZ</name>
<dbReference type="Pfam" id="PF00535">
    <property type="entry name" value="Glycos_transf_2"/>
    <property type="match status" value="1"/>
</dbReference>